<dbReference type="AlphaFoldDB" id="A0A484AZ16"/>
<keyword evidence="3" id="KW-1185">Reference proteome</keyword>
<sequence>MQTEAKSVAPPAKPPRLKPNNAETHVKKQLQFQSPLPGRSRAAAATDAASTMATKATKPRRTPAKSKTPPASSQRDAAADASTDTAADATTAIRSRLAEGCTTLMYACLRGDIVQVLAQMRAKVGATAAAAAANPQFLAAKSLSA</sequence>
<dbReference type="STRING" id="7232.A0A484AZ16"/>
<protein>
    <submittedName>
        <fullName evidence="2">Uncharacterized protein</fullName>
    </submittedName>
</protein>
<comment type="caution">
    <text evidence="2">The sequence shown here is derived from an EMBL/GenBank/DDBJ whole genome shotgun (WGS) entry which is preliminary data.</text>
</comment>
<evidence type="ECO:0000313" key="2">
    <source>
        <dbReference type="EMBL" id="TDG41604.1"/>
    </source>
</evidence>
<evidence type="ECO:0000256" key="1">
    <source>
        <dbReference type="SAM" id="MobiDB-lite"/>
    </source>
</evidence>
<feature type="region of interest" description="Disordered" evidence="1">
    <location>
        <begin position="1"/>
        <end position="88"/>
    </location>
</feature>
<dbReference type="EMBL" id="LSRL02000327">
    <property type="protein sequence ID" value="TDG41604.1"/>
    <property type="molecule type" value="Genomic_DNA"/>
</dbReference>
<accession>A0A484AZ16</accession>
<reference evidence="2 3" key="1">
    <citation type="journal article" date="2019" name="J. Hered.">
        <title>An Improved Genome Assembly for Drosophila navojoa, the Basal Species in the mojavensis Cluster.</title>
        <authorList>
            <person name="Vanderlinde T."/>
            <person name="Dupim E.G."/>
            <person name="Nazario-Yepiz N.O."/>
            <person name="Carvalho A.B."/>
        </authorList>
    </citation>
    <scope>NUCLEOTIDE SEQUENCE [LARGE SCALE GENOMIC DNA]</scope>
    <source>
        <strain evidence="2">Navoj_Jal97</strain>
        <tissue evidence="2">Whole organism</tissue>
    </source>
</reference>
<feature type="compositionally biased region" description="Low complexity" evidence="1">
    <location>
        <begin position="71"/>
        <end position="88"/>
    </location>
</feature>
<dbReference type="OMA" id="RPDSTPH"/>
<feature type="compositionally biased region" description="Low complexity" evidence="1">
    <location>
        <begin position="42"/>
        <end position="56"/>
    </location>
</feature>
<name>A0A484AZ16_DRONA</name>
<gene>
    <name evidence="2" type="ORF">AWZ03_011971</name>
</gene>
<proteinExistence type="predicted"/>
<organism evidence="2 3">
    <name type="scientific">Drosophila navojoa</name>
    <name type="common">Fruit fly</name>
    <dbReference type="NCBI Taxonomy" id="7232"/>
    <lineage>
        <taxon>Eukaryota</taxon>
        <taxon>Metazoa</taxon>
        <taxon>Ecdysozoa</taxon>
        <taxon>Arthropoda</taxon>
        <taxon>Hexapoda</taxon>
        <taxon>Insecta</taxon>
        <taxon>Pterygota</taxon>
        <taxon>Neoptera</taxon>
        <taxon>Endopterygota</taxon>
        <taxon>Diptera</taxon>
        <taxon>Brachycera</taxon>
        <taxon>Muscomorpha</taxon>
        <taxon>Ephydroidea</taxon>
        <taxon>Drosophilidae</taxon>
        <taxon>Drosophila</taxon>
    </lineage>
</organism>
<evidence type="ECO:0000313" key="3">
    <source>
        <dbReference type="Proteomes" id="UP000295192"/>
    </source>
</evidence>
<dbReference type="Proteomes" id="UP000295192">
    <property type="component" value="Unassembled WGS sequence"/>
</dbReference>
<dbReference type="OrthoDB" id="8069458at2759"/>